<dbReference type="Proteomes" id="UP000321062">
    <property type="component" value="Chromosome"/>
</dbReference>
<sequence length="69" mass="7538">MYLWAKAFLRLGLVLLAIGILPAVIFAYAFPQADPLIPALLSLTVAPLGAFVLAVSVILFLVAVFRRRR</sequence>
<dbReference type="KEGG" id="yti:FNA67_15900"/>
<protein>
    <submittedName>
        <fullName evidence="1">Uncharacterized protein</fullName>
    </submittedName>
</protein>
<proteinExistence type="predicted"/>
<name>A0A5B9DS16_9HYPH</name>
<dbReference type="EMBL" id="CP041690">
    <property type="protein sequence ID" value="QEE21579.1"/>
    <property type="molecule type" value="Genomic_DNA"/>
</dbReference>
<gene>
    <name evidence="1" type="ORF">FNA67_15900</name>
</gene>
<dbReference type="RefSeq" id="WP_049706080.1">
    <property type="nucleotide sequence ID" value="NZ_BMFM01000001.1"/>
</dbReference>
<dbReference type="AlphaFoldDB" id="A0A5B9DS16"/>
<evidence type="ECO:0000313" key="1">
    <source>
        <dbReference type="EMBL" id="QEE21579.1"/>
    </source>
</evidence>
<keyword evidence="2" id="KW-1185">Reference proteome</keyword>
<reference evidence="1 2" key="1">
    <citation type="journal article" date="2015" name="Int. J. Syst. Evol. Microbiol.">
        <title>Youhaiella tibetensis gen. nov., sp. nov., isolated from subsurface sediment.</title>
        <authorList>
            <person name="Wang Y.X."/>
            <person name="Huang F.Q."/>
            <person name="Nogi Y."/>
            <person name="Pang S.J."/>
            <person name="Wang P.K."/>
            <person name="Lv J."/>
        </authorList>
    </citation>
    <scope>NUCLEOTIDE SEQUENCE [LARGE SCALE GENOMIC DNA]</scope>
    <source>
        <strain evidence="2">fig4</strain>
    </source>
</reference>
<evidence type="ECO:0000313" key="2">
    <source>
        <dbReference type="Proteomes" id="UP000321062"/>
    </source>
</evidence>
<organism evidence="1 2">
    <name type="scientific">Paradevosia tibetensis</name>
    <dbReference type="NCBI Taxonomy" id="1447062"/>
    <lineage>
        <taxon>Bacteria</taxon>
        <taxon>Pseudomonadati</taxon>
        <taxon>Pseudomonadota</taxon>
        <taxon>Alphaproteobacteria</taxon>
        <taxon>Hyphomicrobiales</taxon>
        <taxon>Devosiaceae</taxon>
        <taxon>Paradevosia</taxon>
    </lineage>
</organism>
<accession>A0A5B9DS16</accession>